<feature type="region of interest" description="Disordered" evidence="1">
    <location>
        <begin position="1"/>
        <end position="21"/>
    </location>
</feature>
<protein>
    <submittedName>
        <fullName evidence="2">Uncharacterized protein</fullName>
    </submittedName>
</protein>
<feature type="compositionally biased region" description="Low complexity" evidence="1">
    <location>
        <begin position="1"/>
        <end position="12"/>
    </location>
</feature>
<sequence length="21" mass="2205">MARSSTASSSRAHTPILFTSP</sequence>
<dbReference type="EMBL" id="AK228081">
    <property type="protein sequence ID" value="BAF00040.1"/>
    <property type="molecule type" value="mRNA"/>
</dbReference>
<reference evidence="2" key="1">
    <citation type="submission" date="2006-07" db="EMBL/GenBank/DDBJ databases">
        <title>Large-scale analysis of RIKEN Arabidopsis full-length (RAFL) cDNAs.</title>
        <authorList>
            <person name="Totoki Y."/>
            <person name="Seki M."/>
            <person name="Ishida J."/>
            <person name="Nakajima M."/>
            <person name="Enju A."/>
            <person name="Morosawa T."/>
            <person name="Kamiya A."/>
            <person name="Narusaka M."/>
            <person name="Shin-i T."/>
            <person name="Nakagawa M."/>
            <person name="Sakamoto N."/>
            <person name="Oishi K."/>
            <person name="Kohara Y."/>
            <person name="Kobayashi M."/>
            <person name="Toyoda A."/>
            <person name="Sakaki Y."/>
            <person name="Sakurai T."/>
            <person name="Iida K."/>
            <person name="Akiyama K."/>
            <person name="Satou M."/>
            <person name="Toyoda T."/>
            <person name="Konagaya A."/>
            <person name="Carninci P."/>
            <person name="Kawai J."/>
            <person name="Hayashizaki Y."/>
            <person name="Shinozaki K."/>
        </authorList>
    </citation>
    <scope>NUCLEOTIDE SEQUENCE</scope>
</reference>
<dbReference type="AlphaFoldDB" id="Q0WS59"/>
<evidence type="ECO:0000256" key="1">
    <source>
        <dbReference type="SAM" id="MobiDB-lite"/>
    </source>
</evidence>
<name>Q0WS59_ARATH</name>
<evidence type="ECO:0000313" key="2">
    <source>
        <dbReference type="EMBL" id="BAF00040.1"/>
    </source>
</evidence>
<organism evidence="2">
    <name type="scientific">Arabidopsis thaliana</name>
    <name type="common">Mouse-ear cress</name>
    <dbReference type="NCBI Taxonomy" id="3702"/>
    <lineage>
        <taxon>Eukaryota</taxon>
        <taxon>Viridiplantae</taxon>
        <taxon>Streptophyta</taxon>
        <taxon>Embryophyta</taxon>
        <taxon>Tracheophyta</taxon>
        <taxon>Spermatophyta</taxon>
        <taxon>Magnoliopsida</taxon>
        <taxon>eudicotyledons</taxon>
        <taxon>Gunneridae</taxon>
        <taxon>Pentapetalae</taxon>
        <taxon>rosids</taxon>
        <taxon>malvids</taxon>
        <taxon>Brassicales</taxon>
        <taxon>Brassicaceae</taxon>
        <taxon>Camelineae</taxon>
        <taxon>Arabidopsis</taxon>
    </lineage>
</organism>
<proteinExistence type="evidence at transcript level"/>
<accession>Q0WS59</accession>